<evidence type="ECO:0000259" key="1">
    <source>
        <dbReference type="Pfam" id="PF01370"/>
    </source>
</evidence>
<dbReference type="GO" id="GO:0005737">
    <property type="term" value="C:cytoplasm"/>
    <property type="evidence" value="ECO:0007669"/>
    <property type="project" value="TreeGrafter"/>
</dbReference>
<dbReference type="Pfam" id="PF01370">
    <property type="entry name" value="Epimerase"/>
    <property type="match status" value="1"/>
</dbReference>
<keyword evidence="3" id="KW-1185">Reference proteome</keyword>
<dbReference type="InterPro" id="IPR036291">
    <property type="entry name" value="NAD(P)-bd_dom_sf"/>
</dbReference>
<dbReference type="EMBL" id="VIKT02000003">
    <property type="protein sequence ID" value="NHF62124.1"/>
    <property type="molecule type" value="Genomic_DNA"/>
</dbReference>
<dbReference type="OrthoDB" id="5723970at2"/>
<dbReference type="InterPro" id="IPR051783">
    <property type="entry name" value="NAD(P)-dependent_oxidoreduct"/>
</dbReference>
<dbReference type="PANTHER" id="PTHR48079">
    <property type="entry name" value="PROTEIN YEEZ"/>
    <property type="match status" value="1"/>
</dbReference>
<dbReference type="InterPro" id="IPR001509">
    <property type="entry name" value="Epimerase_deHydtase"/>
</dbReference>
<protein>
    <submittedName>
        <fullName evidence="2">NAD-dependent epimerase/dehydratase family protein</fullName>
    </submittedName>
</protein>
<sequence length="303" mass="33496">MNTLVVGGTGMIGAHIAELLAAQGHGVTIMARREGSSEDPAQIVGMPRLVADYTDVTDPSALEPFEQVVFAAGQDIRHIPADEEGDEIWERVQTRGVPAFADAARRAGVRRFVQIGSYYHQLYPEWAKNLPYVAARKAADERTRALTDDTFAAITLNPPSIVGAIQGSSLRRFARMFSWLRGERPENVFAPPGGTNYMSVRSLAEATLGALERGEPGTAYLIGDQNLRYQEFFQVLADVAGSTLRVPERDEECPYQPDRFIVQGRGRVIAYQPSPADVATLSYRRDDVRDAVEKIQREISKAW</sequence>
<accession>A0A9E5JM28</accession>
<dbReference type="Proteomes" id="UP000818266">
    <property type="component" value="Unassembled WGS sequence"/>
</dbReference>
<dbReference type="PANTHER" id="PTHR48079:SF6">
    <property type="entry name" value="NAD(P)-BINDING DOMAIN-CONTAINING PROTEIN-RELATED"/>
    <property type="match status" value="1"/>
</dbReference>
<feature type="domain" description="NAD-dependent epimerase/dehydratase" evidence="1">
    <location>
        <begin position="4"/>
        <end position="223"/>
    </location>
</feature>
<dbReference type="SUPFAM" id="SSF51735">
    <property type="entry name" value="NAD(P)-binding Rossmann-fold domains"/>
    <property type="match status" value="1"/>
</dbReference>
<organism evidence="2 3">
    <name type="scientific">Microcella pacifica</name>
    <dbReference type="NCBI Taxonomy" id="2591847"/>
    <lineage>
        <taxon>Bacteria</taxon>
        <taxon>Bacillati</taxon>
        <taxon>Actinomycetota</taxon>
        <taxon>Actinomycetes</taxon>
        <taxon>Micrococcales</taxon>
        <taxon>Microbacteriaceae</taxon>
        <taxon>Microcella</taxon>
    </lineage>
</organism>
<dbReference type="RefSeq" id="WP_152582132.1">
    <property type="nucleotide sequence ID" value="NZ_VIKT02000003.1"/>
</dbReference>
<comment type="caution">
    <text evidence="2">The sequence shown here is derived from an EMBL/GenBank/DDBJ whole genome shotgun (WGS) entry which is preliminary data.</text>
</comment>
<reference evidence="2 3" key="1">
    <citation type="submission" date="2019-06" db="EMBL/GenBank/DDBJ databases">
        <authorList>
            <person name="De-Chao Zhang Q."/>
        </authorList>
    </citation>
    <scope>NUCLEOTIDE SEQUENCE [LARGE SCALE GENOMIC DNA]</scope>
    <source>
        <strain evidence="2 3">KN1116</strain>
    </source>
</reference>
<dbReference type="AlphaFoldDB" id="A0A9E5JM28"/>
<dbReference type="Gene3D" id="3.40.50.720">
    <property type="entry name" value="NAD(P)-binding Rossmann-like Domain"/>
    <property type="match status" value="1"/>
</dbReference>
<evidence type="ECO:0000313" key="2">
    <source>
        <dbReference type="EMBL" id="NHF62124.1"/>
    </source>
</evidence>
<evidence type="ECO:0000313" key="3">
    <source>
        <dbReference type="Proteomes" id="UP000818266"/>
    </source>
</evidence>
<gene>
    <name evidence="2" type="ORF">FK219_002530</name>
</gene>
<name>A0A9E5JM28_9MICO</name>
<dbReference type="GO" id="GO:0004029">
    <property type="term" value="F:aldehyde dehydrogenase (NAD+) activity"/>
    <property type="evidence" value="ECO:0007669"/>
    <property type="project" value="TreeGrafter"/>
</dbReference>
<reference evidence="2 3" key="2">
    <citation type="submission" date="2020-03" db="EMBL/GenBank/DDBJ databases">
        <title>Chryseoglobus sp. isolated from a deep-sea seamount.</title>
        <authorList>
            <person name="Zhang D.-C."/>
        </authorList>
    </citation>
    <scope>NUCLEOTIDE SEQUENCE [LARGE SCALE GENOMIC DNA]</scope>
    <source>
        <strain evidence="2 3">KN1116</strain>
    </source>
</reference>
<proteinExistence type="predicted"/>